<dbReference type="GO" id="GO:0016616">
    <property type="term" value="F:oxidoreductase activity, acting on the CH-OH group of donors, NAD or NADP as acceptor"/>
    <property type="evidence" value="ECO:0007669"/>
    <property type="project" value="TreeGrafter"/>
</dbReference>
<proteinExistence type="inferred from homology"/>
<evidence type="ECO:0000256" key="2">
    <source>
        <dbReference type="ARBA" id="ARBA00023002"/>
    </source>
</evidence>
<name>A0A7V7PNA0_9HYPH</name>
<organism evidence="3 4">
    <name type="scientific">Plantimonas leprariae</name>
    <dbReference type="NCBI Taxonomy" id="2615207"/>
    <lineage>
        <taxon>Bacteria</taxon>
        <taxon>Pseudomonadati</taxon>
        <taxon>Pseudomonadota</taxon>
        <taxon>Alphaproteobacteria</taxon>
        <taxon>Hyphomicrobiales</taxon>
        <taxon>Aurantimonadaceae</taxon>
        <taxon>Plantimonas</taxon>
    </lineage>
</organism>
<dbReference type="PRINTS" id="PR00080">
    <property type="entry name" value="SDRFAMILY"/>
</dbReference>
<dbReference type="PANTHER" id="PTHR42760:SF115">
    <property type="entry name" value="3-OXOACYL-[ACYL-CARRIER-PROTEIN] REDUCTASE FABG"/>
    <property type="match status" value="1"/>
</dbReference>
<comment type="similarity">
    <text evidence="1">Belongs to the short-chain dehydrogenases/reductases (SDR) family.</text>
</comment>
<dbReference type="SUPFAM" id="SSF51735">
    <property type="entry name" value="NAD(P)-binding Rossmann-fold domains"/>
    <property type="match status" value="1"/>
</dbReference>
<evidence type="ECO:0000256" key="1">
    <source>
        <dbReference type="ARBA" id="ARBA00006484"/>
    </source>
</evidence>
<keyword evidence="4" id="KW-1185">Reference proteome</keyword>
<dbReference type="InterPro" id="IPR036291">
    <property type="entry name" value="NAD(P)-bd_dom_sf"/>
</dbReference>
<comment type="caution">
    <text evidence="3">The sequence shown here is derived from an EMBL/GenBank/DDBJ whole genome shotgun (WGS) entry which is preliminary data.</text>
</comment>
<reference evidence="3 4" key="1">
    <citation type="submission" date="2019-09" db="EMBL/GenBank/DDBJ databases">
        <title>YIM 132180 draft genome.</title>
        <authorList>
            <person name="Zhang K."/>
        </authorList>
    </citation>
    <scope>NUCLEOTIDE SEQUENCE [LARGE SCALE GENOMIC DNA]</scope>
    <source>
        <strain evidence="3 4">YIM 132180</strain>
    </source>
</reference>
<dbReference type="EMBL" id="VZDO01000011">
    <property type="protein sequence ID" value="KAB0679126.1"/>
    <property type="molecule type" value="Genomic_DNA"/>
</dbReference>
<dbReference type="Pfam" id="PF13561">
    <property type="entry name" value="adh_short_C2"/>
    <property type="match status" value="1"/>
</dbReference>
<dbReference type="PANTHER" id="PTHR42760">
    <property type="entry name" value="SHORT-CHAIN DEHYDROGENASES/REDUCTASES FAMILY MEMBER"/>
    <property type="match status" value="1"/>
</dbReference>
<dbReference type="PRINTS" id="PR00081">
    <property type="entry name" value="GDHRDH"/>
</dbReference>
<sequence>MEPTPAGACAGNGAESGYRSGVVRERRLEGRVCVVAGVLGDMGEVVARRFADEGGIVVGIDRRPHAIGELPLIADLTDEDAVAAAYASVAERFGRLDVLYNNAGPLDPDDHSALDTTLETWNRVIASILTATWLSCKHAIPHMGKGASASSVINTASFLAGMGAATGQMAFNAAKAGVEQLSRDLGVHLARGNIRVNALAIGPIETREIRATFERIGPDQAARRFTHMPMGRFGTLEELAATAAYLASDDAGFVTAGSFPLNGGIPGAFTVPDLPPRLR</sequence>
<dbReference type="FunFam" id="3.40.50.720:FF:000084">
    <property type="entry name" value="Short-chain dehydrogenase reductase"/>
    <property type="match status" value="1"/>
</dbReference>
<protein>
    <submittedName>
        <fullName evidence="3">SDR family oxidoreductase</fullName>
    </submittedName>
</protein>
<dbReference type="InterPro" id="IPR002347">
    <property type="entry name" value="SDR_fam"/>
</dbReference>
<dbReference type="Proteomes" id="UP000432089">
    <property type="component" value="Unassembled WGS sequence"/>
</dbReference>
<evidence type="ECO:0000313" key="3">
    <source>
        <dbReference type="EMBL" id="KAB0679126.1"/>
    </source>
</evidence>
<keyword evidence="2" id="KW-0560">Oxidoreductase</keyword>
<dbReference type="AlphaFoldDB" id="A0A7V7PNA0"/>
<dbReference type="Gene3D" id="3.40.50.720">
    <property type="entry name" value="NAD(P)-binding Rossmann-like Domain"/>
    <property type="match status" value="1"/>
</dbReference>
<evidence type="ECO:0000313" key="4">
    <source>
        <dbReference type="Proteomes" id="UP000432089"/>
    </source>
</evidence>
<gene>
    <name evidence="3" type="ORF">F6X38_13970</name>
</gene>
<dbReference type="CDD" id="cd05233">
    <property type="entry name" value="SDR_c"/>
    <property type="match status" value="1"/>
</dbReference>
<accession>A0A7V7PNA0</accession>